<dbReference type="Gramene" id="Pp3c24_4900V3.7">
    <property type="protein sequence ID" value="Pp3c24_4900V3.7"/>
    <property type="gene ID" value="Pp3c24_4900"/>
</dbReference>
<evidence type="ECO:0000256" key="3">
    <source>
        <dbReference type="ARBA" id="ARBA00022490"/>
    </source>
</evidence>
<dbReference type="Pfam" id="PF06886">
    <property type="entry name" value="TPX2"/>
    <property type="match status" value="1"/>
</dbReference>
<dbReference type="EMBL" id="ABEU02000024">
    <property type="status" value="NOT_ANNOTATED_CDS"/>
    <property type="molecule type" value="Genomic_DNA"/>
</dbReference>
<feature type="coiled-coil region" evidence="6">
    <location>
        <begin position="28"/>
        <end position="83"/>
    </location>
</feature>
<keyword evidence="6" id="KW-0175">Coiled coil</keyword>
<evidence type="ECO:0000256" key="4">
    <source>
        <dbReference type="ARBA" id="ARBA00022701"/>
    </source>
</evidence>
<reference evidence="9 10" key="2">
    <citation type="journal article" date="2018" name="Plant J.">
        <title>The Physcomitrella patens chromosome-scale assembly reveals moss genome structure and evolution.</title>
        <authorList>
            <person name="Lang D."/>
            <person name="Ullrich K.K."/>
            <person name="Murat F."/>
            <person name="Fuchs J."/>
            <person name="Jenkins J."/>
            <person name="Haas F.B."/>
            <person name="Piednoel M."/>
            <person name="Gundlach H."/>
            <person name="Van Bel M."/>
            <person name="Meyberg R."/>
            <person name="Vives C."/>
            <person name="Morata J."/>
            <person name="Symeonidi A."/>
            <person name="Hiss M."/>
            <person name="Muchero W."/>
            <person name="Kamisugi Y."/>
            <person name="Saleh O."/>
            <person name="Blanc G."/>
            <person name="Decker E.L."/>
            <person name="van Gessel N."/>
            <person name="Grimwood J."/>
            <person name="Hayes R.D."/>
            <person name="Graham S.W."/>
            <person name="Gunter L.E."/>
            <person name="McDaniel S.F."/>
            <person name="Hoernstein S.N.W."/>
            <person name="Larsson A."/>
            <person name="Li F.W."/>
            <person name="Perroud P.F."/>
            <person name="Phillips J."/>
            <person name="Ranjan P."/>
            <person name="Rokshar D.S."/>
            <person name="Rothfels C.J."/>
            <person name="Schneider L."/>
            <person name="Shu S."/>
            <person name="Stevenson D.W."/>
            <person name="Thummler F."/>
            <person name="Tillich M."/>
            <person name="Villarreal Aguilar J.C."/>
            <person name="Widiez T."/>
            <person name="Wong G.K."/>
            <person name="Wymore A."/>
            <person name="Zhang Y."/>
            <person name="Zimmer A.D."/>
            <person name="Quatrano R.S."/>
            <person name="Mayer K.F.X."/>
            <person name="Goodstein D."/>
            <person name="Casacuberta J.M."/>
            <person name="Vandepoele K."/>
            <person name="Reski R."/>
            <person name="Cuming A.C."/>
            <person name="Tuskan G.A."/>
            <person name="Maumus F."/>
            <person name="Salse J."/>
            <person name="Schmutz J."/>
            <person name="Rensing S.A."/>
        </authorList>
    </citation>
    <scope>NUCLEOTIDE SEQUENCE [LARGE SCALE GENOMIC DNA]</scope>
    <source>
        <strain evidence="9 10">cv. Gransden 2004</strain>
    </source>
</reference>
<keyword evidence="3" id="KW-0963">Cytoplasm</keyword>
<feature type="domain" description="TPX2 C-terminal" evidence="8">
    <location>
        <begin position="247"/>
        <end position="322"/>
    </location>
</feature>
<gene>
    <name evidence="9" type="primary">LOC112276326</name>
</gene>
<feature type="region of interest" description="Disordered" evidence="7">
    <location>
        <begin position="299"/>
        <end position="420"/>
    </location>
</feature>
<dbReference type="InterPro" id="IPR044806">
    <property type="entry name" value="WVD2/WDL1-4"/>
</dbReference>
<dbReference type="RefSeq" id="XP_024363314.1">
    <property type="nucleotide sequence ID" value="XM_024507546.2"/>
</dbReference>
<evidence type="ECO:0000256" key="6">
    <source>
        <dbReference type="SAM" id="Coils"/>
    </source>
</evidence>
<dbReference type="EnsemblPlants" id="Pp3c24_4900V3.7">
    <property type="protein sequence ID" value="Pp3c24_4900V3.7"/>
    <property type="gene ID" value="Pp3c24_4900"/>
</dbReference>
<keyword evidence="10" id="KW-1185">Reference proteome</keyword>
<dbReference type="GO" id="GO:0008017">
    <property type="term" value="F:microtubule binding"/>
    <property type="evidence" value="ECO:0007669"/>
    <property type="project" value="InterPro"/>
</dbReference>
<accession>A0A7I4FHB4</accession>
<dbReference type="EnsemblPlants" id="Pp3c24_4900V3.6">
    <property type="protein sequence ID" value="Pp3c24_4900V3.6"/>
    <property type="gene ID" value="Pp3c24_4900"/>
</dbReference>
<dbReference type="GO" id="GO:0000226">
    <property type="term" value="P:microtubule cytoskeleton organization"/>
    <property type="evidence" value="ECO:0007669"/>
    <property type="project" value="InterPro"/>
</dbReference>
<reference evidence="9" key="3">
    <citation type="submission" date="2020-12" db="UniProtKB">
        <authorList>
            <consortium name="EnsemblPlants"/>
        </authorList>
    </citation>
    <scope>IDENTIFICATION</scope>
</reference>
<evidence type="ECO:0000256" key="2">
    <source>
        <dbReference type="ARBA" id="ARBA00005885"/>
    </source>
</evidence>
<comment type="subcellular location">
    <subcellularLocation>
        <location evidence="1">Cytoplasm</location>
        <location evidence="1">Cytoskeleton</location>
    </subcellularLocation>
</comment>
<feature type="compositionally biased region" description="Basic and acidic residues" evidence="7">
    <location>
        <begin position="359"/>
        <end position="377"/>
    </location>
</feature>
<evidence type="ECO:0000256" key="7">
    <source>
        <dbReference type="SAM" id="MobiDB-lite"/>
    </source>
</evidence>
<dbReference type="GeneID" id="112276326"/>
<dbReference type="EnsemblPlants" id="Pp3c24_4900V3.5">
    <property type="protein sequence ID" value="Pp3c24_4900V3.5"/>
    <property type="gene ID" value="Pp3c24_4900"/>
</dbReference>
<dbReference type="EnsemblPlants" id="Pp3c24_4900V3.8">
    <property type="protein sequence ID" value="Pp3c24_4900V3.8"/>
    <property type="gene ID" value="Pp3c24_4900"/>
</dbReference>
<dbReference type="Gramene" id="Pp3c24_4900V3.8">
    <property type="protein sequence ID" value="Pp3c24_4900V3.8"/>
    <property type="gene ID" value="Pp3c24_4900"/>
</dbReference>
<dbReference type="InterPro" id="IPR027329">
    <property type="entry name" value="TPX2_C"/>
</dbReference>
<dbReference type="OrthoDB" id="1925970at2759"/>
<dbReference type="GO" id="GO:0005874">
    <property type="term" value="C:microtubule"/>
    <property type="evidence" value="ECO:0007669"/>
    <property type="project" value="UniProtKB-KW"/>
</dbReference>
<keyword evidence="5" id="KW-0206">Cytoskeleton</keyword>
<dbReference type="PANTHER" id="PTHR46372">
    <property type="entry name" value="PROTEIN WVD2-LIKE 3"/>
    <property type="match status" value="1"/>
</dbReference>
<evidence type="ECO:0000313" key="10">
    <source>
        <dbReference type="Proteomes" id="UP000006727"/>
    </source>
</evidence>
<dbReference type="Gramene" id="Pp3c24_4900V3.9">
    <property type="protein sequence ID" value="Pp3c24_4900V3.9"/>
    <property type="gene ID" value="Pp3c24_4900"/>
</dbReference>
<evidence type="ECO:0000313" key="9">
    <source>
        <dbReference type="EnsemblPlants" id="Pp3c24_4900V3.5"/>
    </source>
</evidence>
<protein>
    <recommendedName>
        <fullName evidence="8">TPX2 C-terminal domain-containing protein</fullName>
    </recommendedName>
</protein>
<dbReference type="Gramene" id="Pp3c24_4900V3.6">
    <property type="protein sequence ID" value="Pp3c24_4900V3.6"/>
    <property type="gene ID" value="Pp3c24_4900"/>
</dbReference>
<name>A0A7I4FHB4_PHYPA</name>
<sequence>MPLFMTDSELEAEGGNVDAIVAKADAFIRVLQQQLETHKQACADVEEMFLTAEKNARDAAQALQESKEQKLDLEAKLKFSRKQLNSVKKAHGAREDQPGAKIAPEAVTKEKVQKVPVKTKHIVVKAKEGGVFNSLVEDASTGPIETCAASIDASPAQASGLFQKTSDSALTQNCCTESEADQRMIHPAQKSLPSEVTVTATPRGLRAISLELSKEDQDALETLDKEDAKLGEEIAAVKSKGGTTSGFSFKSHERAEKRREFYSKLEEKMRAKEEEKHQIEAKTQEEVENKVKELRKGLKFKATPLPSFYQESGPPKVEMKKIPPTRARSPKLTTSRRATHRGGGIEHDRSKSPVATMRTTDHPKDDSKNGLKDETRKSLPRRPKTSASLDRRASLGLGIGGATSKDQPVNAVAPETAVAF</sequence>
<dbReference type="Proteomes" id="UP000006727">
    <property type="component" value="Chromosome 24"/>
</dbReference>
<comment type="similarity">
    <text evidence="2">Belongs to the TPX2 family.</text>
</comment>
<feature type="coiled-coil region" evidence="6">
    <location>
        <begin position="255"/>
        <end position="289"/>
    </location>
</feature>
<reference evidence="9 10" key="1">
    <citation type="journal article" date="2008" name="Science">
        <title>The Physcomitrella genome reveals evolutionary insights into the conquest of land by plants.</title>
        <authorList>
            <person name="Rensing S."/>
            <person name="Lang D."/>
            <person name="Zimmer A."/>
            <person name="Terry A."/>
            <person name="Salamov A."/>
            <person name="Shapiro H."/>
            <person name="Nishiyama T."/>
            <person name="Perroud P.-F."/>
            <person name="Lindquist E."/>
            <person name="Kamisugi Y."/>
            <person name="Tanahashi T."/>
            <person name="Sakakibara K."/>
            <person name="Fujita T."/>
            <person name="Oishi K."/>
            <person name="Shin-I T."/>
            <person name="Kuroki Y."/>
            <person name="Toyoda A."/>
            <person name="Suzuki Y."/>
            <person name="Hashimoto A."/>
            <person name="Yamaguchi K."/>
            <person name="Sugano A."/>
            <person name="Kohara Y."/>
            <person name="Fujiyama A."/>
            <person name="Anterola A."/>
            <person name="Aoki S."/>
            <person name="Ashton N."/>
            <person name="Barbazuk W.B."/>
            <person name="Barker E."/>
            <person name="Bennetzen J."/>
            <person name="Bezanilla M."/>
            <person name="Blankenship R."/>
            <person name="Cho S.H."/>
            <person name="Dutcher S."/>
            <person name="Estelle M."/>
            <person name="Fawcett J.A."/>
            <person name="Gundlach H."/>
            <person name="Hanada K."/>
            <person name="Heyl A."/>
            <person name="Hicks K.A."/>
            <person name="Hugh J."/>
            <person name="Lohr M."/>
            <person name="Mayer K."/>
            <person name="Melkozernov A."/>
            <person name="Murata T."/>
            <person name="Nelson D."/>
            <person name="Pils B."/>
            <person name="Prigge M."/>
            <person name="Reiss B."/>
            <person name="Renner T."/>
            <person name="Rombauts S."/>
            <person name="Rushton P."/>
            <person name="Sanderfoot A."/>
            <person name="Schween G."/>
            <person name="Shiu S.-H."/>
            <person name="Stueber K."/>
            <person name="Theodoulou F.L."/>
            <person name="Tu H."/>
            <person name="Van de Peer Y."/>
            <person name="Verrier P.J."/>
            <person name="Waters E."/>
            <person name="Wood A."/>
            <person name="Yang L."/>
            <person name="Cove D."/>
            <person name="Cuming A."/>
            <person name="Hasebe M."/>
            <person name="Lucas S."/>
            <person name="Mishler D.B."/>
            <person name="Reski R."/>
            <person name="Grigoriev I."/>
            <person name="Quatrano R.S."/>
            <person name="Boore J.L."/>
        </authorList>
    </citation>
    <scope>NUCLEOTIDE SEQUENCE [LARGE SCALE GENOMIC DNA]</scope>
    <source>
        <strain evidence="9 10">cv. Gransden 2004</strain>
    </source>
</reference>
<organism evidence="9 10">
    <name type="scientific">Physcomitrium patens</name>
    <name type="common">Spreading-leaved earth moss</name>
    <name type="synonym">Physcomitrella patens</name>
    <dbReference type="NCBI Taxonomy" id="3218"/>
    <lineage>
        <taxon>Eukaryota</taxon>
        <taxon>Viridiplantae</taxon>
        <taxon>Streptophyta</taxon>
        <taxon>Embryophyta</taxon>
        <taxon>Bryophyta</taxon>
        <taxon>Bryophytina</taxon>
        <taxon>Bryopsida</taxon>
        <taxon>Funariidae</taxon>
        <taxon>Funariales</taxon>
        <taxon>Funariaceae</taxon>
        <taxon>Physcomitrium</taxon>
    </lineage>
</organism>
<dbReference type="Gramene" id="Pp3c24_4900V3.5">
    <property type="protein sequence ID" value="Pp3c24_4900V3.5"/>
    <property type="gene ID" value="Pp3c24_4900"/>
</dbReference>
<dbReference type="PANTHER" id="PTHR46372:SF2">
    <property type="entry name" value="PROTEIN WVD2-LIKE 3"/>
    <property type="match status" value="1"/>
</dbReference>
<dbReference type="EnsemblPlants" id="Pp3c24_4900V3.9">
    <property type="protein sequence ID" value="Pp3c24_4900V3.9"/>
    <property type="gene ID" value="Pp3c24_4900"/>
</dbReference>
<evidence type="ECO:0000259" key="8">
    <source>
        <dbReference type="Pfam" id="PF06886"/>
    </source>
</evidence>
<dbReference type="FunCoup" id="A0A7I4FHB4">
    <property type="interactions" value="821"/>
</dbReference>
<evidence type="ECO:0000256" key="1">
    <source>
        <dbReference type="ARBA" id="ARBA00004245"/>
    </source>
</evidence>
<dbReference type="AlphaFoldDB" id="A0A7I4FHB4"/>
<dbReference type="KEGG" id="ppp:112276326"/>
<evidence type="ECO:0000256" key="5">
    <source>
        <dbReference type="ARBA" id="ARBA00023212"/>
    </source>
</evidence>
<proteinExistence type="inferred from homology"/>
<dbReference type="RefSeq" id="XP_024363311.1">
    <property type="nucleotide sequence ID" value="XM_024507543.2"/>
</dbReference>
<keyword evidence="4" id="KW-0493">Microtubule</keyword>